<dbReference type="PANTHER" id="PTHR30290">
    <property type="entry name" value="PERIPLASMIC BINDING COMPONENT OF ABC TRANSPORTER"/>
    <property type="match status" value="1"/>
</dbReference>
<dbReference type="InterPro" id="IPR039424">
    <property type="entry name" value="SBP_5"/>
</dbReference>
<gene>
    <name evidence="3" type="ORF">GCM10011399_20360</name>
</gene>
<keyword evidence="1" id="KW-0732">Signal</keyword>
<evidence type="ECO:0000259" key="2">
    <source>
        <dbReference type="Pfam" id="PF00496"/>
    </source>
</evidence>
<dbReference type="GO" id="GO:0043190">
    <property type="term" value="C:ATP-binding cassette (ABC) transporter complex"/>
    <property type="evidence" value="ECO:0007669"/>
    <property type="project" value="InterPro"/>
</dbReference>
<keyword evidence="4" id="KW-1185">Reference proteome</keyword>
<evidence type="ECO:0000256" key="1">
    <source>
        <dbReference type="SAM" id="SignalP"/>
    </source>
</evidence>
<dbReference type="AlphaFoldDB" id="A0A917B6C8"/>
<dbReference type="Pfam" id="PF00496">
    <property type="entry name" value="SBP_bac_5"/>
    <property type="match status" value="1"/>
</dbReference>
<accession>A0A917B6C8</accession>
<dbReference type="Proteomes" id="UP000598775">
    <property type="component" value="Unassembled WGS sequence"/>
</dbReference>
<dbReference type="GO" id="GO:0015833">
    <property type="term" value="P:peptide transport"/>
    <property type="evidence" value="ECO:0007669"/>
    <property type="project" value="TreeGrafter"/>
</dbReference>
<organism evidence="3 4">
    <name type="scientific">Subtercola lobariae</name>
    <dbReference type="NCBI Taxonomy" id="1588641"/>
    <lineage>
        <taxon>Bacteria</taxon>
        <taxon>Bacillati</taxon>
        <taxon>Actinomycetota</taxon>
        <taxon>Actinomycetes</taxon>
        <taxon>Micrococcales</taxon>
        <taxon>Microbacteriaceae</taxon>
        <taxon>Subtercola</taxon>
    </lineage>
</organism>
<comment type="caution">
    <text evidence="3">The sequence shown here is derived from an EMBL/GenBank/DDBJ whole genome shotgun (WGS) entry which is preliminary data.</text>
</comment>
<dbReference type="PIRSF" id="PIRSF002741">
    <property type="entry name" value="MppA"/>
    <property type="match status" value="1"/>
</dbReference>
<reference evidence="3 4" key="1">
    <citation type="journal article" date="2014" name="Int. J. Syst. Evol. Microbiol.">
        <title>Complete genome sequence of Corynebacterium casei LMG S-19264T (=DSM 44701T), isolated from a smear-ripened cheese.</title>
        <authorList>
            <consortium name="US DOE Joint Genome Institute (JGI-PGF)"/>
            <person name="Walter F."/>
            <person name="Albersmeier A."/>
            <person name="Kalinowski J."/>
            <person name="Ruckert C."/>
        </authorList>
    </citation>
    <scope>NUCLEOTIDE SEQUENCE [LARGE SCALE GENOMIC DNA]</scope>
    <source>
        <strain evidence="3 4">CGMCC 1.12976</strain>
    </source>
</reference>
<dbReference type="CDD" id="cd00995">
    <property type="entry name" value="PBP2_NikA_DppA_OppA_like"/>
    <property type="match status" value="1"/>
</dbReference>
<dbReference type="Gene3D" id="3.90.76.10">
    <property type="entry name" value="Dipeptide-binding Protein, Domain 1"/>
    <property type="match status" value="1"/>
</dbReference>
<dbReference type="PROSITE" id="PS51257">
    <property type="entry name" value="PROKAR_LIPOPROTEIN"/>
    <property type="match status" value="1"/>
</dbReference>
<dbReference type="EMBL" id="BMGP01000003">
    <property type="protein sequence ID" value="GGF26953.1"/>
    <property type="molecule type" value="Genomic_DNA"/>
</dbReference>
<feature type="signal peptide" evidence="1">
    <location>
        <begin position="1"/>
        <end position="22"/>
    </location>
</feature>
<proteinExistence type="predicted"/>
<evidence type="ECO:0000313" key="3">
    <source>
        <dbReference type="EMBL" id="GGF26953.1"/>
    </source>
</evidence>
<dbReference type="Gene3D" id="3.40.190.10">
    <property type="entry name" value="Periplasmic binding protein-like II"/>
    <property type="match status" value="1"/>
</dbReference>
<dbReference type="PANTHER" id="PTHR30290:SF83">
    <property type="entry name" value="ABC TRANSPORTER SUBSTRATE-BINDING PROTEIN"/>
    <property type="match status" value="1"/>
</dbReference>
<feature type="domain" description="Solute-binding protein family 5" evidence="2">
    <location>
        <begin position="84"/>
        <end position="461"/>
    </location>
</feature>
<dbReference type="GO" id="GO:1904680">
    <property type="term" value="F:peptide transmembrane transporter activity"/>
    <property type="evidence" value="ECO:0007669"/>
    <property type="project" value="TreeGrafter"/>
</dbReference>
<dbReference type="InterPro" id="IPR000914">
    <property type="entry name" value="SBP_5_dom"/>
</dbReference>
<evidence type="ECO:0000313" key="4">
    <source>
        <dbReference type="Proteomes" id="UP000598775"/>
    </source>
</evidence>
<dbReference type="Gene3D" id="3.10.105.10">
    <property type="entry name" value="Dipeptide-binding Protein, Domain 3"/>
    <property type="match status" value="1"/>
</dbReference>
<name>A0A917B6C8_9MICO</name>
<dbReference type="InterPro" id="IPR030678">
    <property type="entry name" value="Peptide/Ni-bd"/>
</dbReference>
<feature type="chain" id="PRO_5039042893" evidence="1">
    <location>
        <begin position="23"/>
        <end position="539"/>
    </location>
</feature>
<sequence>MKKNRIGVGVVALAAASALVLTGCSSGGSSSTPTSSANLSAVITANGSEPQNPLIPTNTQETGGGRIVDSIFAGLVYYDATGKPINDAADSITTTDSQTFTIKLKANQTFSDGTPVTSNSFVKAWQYGALLSNAQLNQSFFAPIEGYSATADSPLTGLTVVDDTTFTVKLSAPQADFPLELGYDAFYPLPDSAYANMTAYGTDPIGNGPYKLASPTAWQHNVQIDLVPNTSYTGGRKVQNGGLTIKFYADLGAAYADLQGNNLDVLDSIPSADLATFQNDLGSRAVNEPTAVFQSFTIPGRDAHFSGQEGQLRRQALSESIDRDTITKVIFNGTRTPASDFTSPVINGWTDSLSGASSLKYNPDDAKKLWAEADAISPWSGTFQIGYNADGDHQAWVDAVSNSIKNTLGIDASGAPVPTFAAFRTSVTDKSINTAFRTGWQADYPGLSDFLVPLYSTSGSSNDGQYSNPAVDALFTKASAETSTDAANQDYQDAQNILLKDLPAIPLWYSNITGGYGTSVSNVSFGWNSEPLYYAITKS</sequence>
<protein>
    <submittedName>
        <fullName evidence="3">ABC transporter substrate-binding protein</fullName>
    </submittedName>
</protein>
<dbReference type="SUPFAM" id="SSF53850">
    <property type="entry name" value="Periplasmic binding protein-like II"/>
    <property type="match status" value="1"/>
</dbReference>
<dbReference type="RefSeq" id="WP_188677696.1">
    <property type="nucleotide sequence ID" value="NZ_BMGP01000003.1"/>
</dbReference>
<dbReference type="GO" id="GO:0042597">
    <property type="term" value="C:periplasmic space"/>
    <property type="evidence" value="ECO:0007669"/>
    <property type="project" value="UniProtKB-ARBA"/>
</dbReference>